<dbReference type="InterPro" id="IPR005146">
    <property type="entry name" value="B3/B4_tRNA-bd"/>
</dbReference>
<dbReference type="GO" id="GO:0009328">
    <property type="term" value="C:phenylalanine-tRNA ligase complex"/>
    <property type="evidence" value="ECO:0007669"/>
    <property type="project" value="TreeGrafter"/>
</dbReference>
<evidence type="ECO:0000313" key="13">
    <source>
        <dbReference type="EMBL" id="OGL46163.1"/>
    </source>
</evidence>
<evidence type="ECO:0000256" key="3">
    <source>
        <dbReference type="ARBA" id="ARBA00022598"/>
    </source>
</evidence>
<dbReference type="AlphaFoldDB" id="A0A1F7RXA5"/>
<keyword evidence="9" id="KW-0648">Protein biosynthesis</keyword>
<evidence type="ECO:0000256" key="9">
    <source>
        <dbReference type="ARBA" id="ARBA00022917"/>
    </source>
</evidence>
<keyword evidence="10" id="KW-0030">Aminoacyl-tRNA synthetase</keyword>
<dbReference type="GO" id="GO:0000049">
    <property type="term" value="F:tRNA binding"/>
    <property type="evidence" value="ECO:0007669"/>
    <property type="project" value="UniProtKB-UniRule"/>
</dbReference>
<proteinExistence type="predicted"/>
<evidence type="ECO:0000256" key="11">
    <source>
        <dbReference type="PROSITE-ProRule" id="PRU00209"/>
    </source>
</evidence>
<dbReference type="PROSITE" id="PS50886">
    <property type="entry name" value="TRBD"/>
    <property type="match status" value="1"/>
</dbReference>
<evidence type="ECO:0000256" key="10">
    <source>
        <dbReference type="ARBA" id="ARBA00023146"/>
    </source>
</evidence>
<dbReference type="EMBL" id="MGDF01000059">
    <property type="protein sequence ID" value="OGL46163.1"/>
    <property type="molecule type" value="Genomic_DNA"/>
</dbReference>
<reference evidence="13 14" key="1">
    <citation type="journal article" date="2016" name="Nat. Commun.">
        <title>Thousands of microbial genomes shed light on interconnected biogeochemical processes in an aquifer system.</title>
        <authorList>
            <person name="Anantharaman K."/>
            <person name="Brown C.T."/>
            <person name="Hug L.A."/>
            <person name="Sharon I."/>
            <person name="Castelle C.J."/>
            <person name="Probst A.J."/>
            <person name="Thomas B.C."/>
            <person name="Singh A."/>
            <person name="Wilkins M.J."/>
            <person name="Karaoz U."/>
            <person name="Brodie E.L."/>
            <person name="Williams K.H."/>
            <person name="Hubbard S.S."/>
            <person name="Banfield J.F."/>
        </authorList>
    </citation>
    <scope>NUCLEOTIDE SEQUENCE [LARGE SCALE GENOMIC DNA]</scope>
</reference>
<keyword evidence="7" id="KW-0460">Magnesium</keyword>
<comment type="caution">
    <text evidence="13">The sequence shown here is derived from an EMBL/GenBank/DDBJ whole genome shotgun (WGS) entry which is preliminary data.</text>
</comment>
<protein>
    <submittedName>
        <fullName evidence="13">Phenylalanine--tRNA ligase subunit beta</fullName>
    </submittedName>
</protein>
<evidence type="ECO:0000256" key="8">
    <source>
        <dbReference type="ARBA" id="ARBA00022884"/>
    </source>
</evidence>
<dbReference type="Gene3D" id="3.50.40.10">
    <property type="entry name" value="Phenylalanyl-trna Synthetase, Chain B, domain 3"/>
    <property type="match status" value="1"/>
</dbReference>
<dbReference type="InterPro" id="IPR004532">
    <property type="entry name" value="Phe-tRNA-ligase_IIc_bsu_bact"/>
</dbReference>
<feature type="domain" description="TRNA-binding" evidence="12">
    <location>
        <begin position="39"/>
        <end position="147"/>
    </location>
</feature>
<dbReference type="Pfam" id="PF01588">
    <property type="entry name" value="tRNA_bind"/>
    <property type="match status" value="1"/>
</dbReference>
<dbReference type="SUPFAM" id="SSF50249">
    <property type="entry name" value="Nucleic acid-binding proteins"/>
    <property type="match status" value="1"/>
</dbReference>
<dbReference type="InterPro" id="IPR020825">
    <property type="entry name" value="Phe-tRNA_synthase-like_B3/B4"/>
</dbReference>
<keyword evidence="1" id="KW-0963">Cytoplasm</keyword>
<dbReference type="FunFam" id="3.50.40.10:FF:000001">
    <property type="entry name" value="Phenylalanine--tRNA ligase beta subunit"/>
    <property type="match status" value="1"/>
</dbReference>
<dbReference type="PANTHER" id="PTHR10947:SF0">
    <property type="entry name" value="PHENYLALANINE--TRNA LIGASE BETA SUBUNIT"/>
    <property type="match status" value="1"/>
</dbReference>
<keyword evidence="6" id="KW-0067">ATP-binding</keyword>
<dbReference type="InterPro" id="IPR033714">
    <property type="entry name" value="tRNA_bind_bactPheRS"/>
</dbReference>
<dbReference type="InterPro" id="IPR012340">
    <property type="entry name" value="NA-bd_OB-fold"/>
</dbReference>
<dbReference type="GO" id="GO:0006432">
    <property type="term" value="P:phenylalanyl-tRNA aminoacylation"/>
    <property type="evidence" value="ECO:0007669"/>
    <property type="project" value="InterPro"/>
</dbReference>
<gene>
    <name evidence="13" type="ORF">A2149_01995</name>
</gene>
<dbReference type="GO" id="GO:0005524">
    <property type="term" value="F:ATP binding"/>
    <property type="evidence" value="ECO:0007669"/>
    <property type="project" value="UniProtKB-KW"/>
</dbReference>
<dbReference type="NCBIfam" id="TIGR00472">
    <property type="entry name" value="pheT_bact"/>
    <property type="match status" value="1"/>
</dbReference>
<evidence type="ECO:0000313" key="14">
    <source>
        <dbReference type="Proteomes" id="UP000178435"/>
    </source>
</evidence>
<dbReference type="Gene3D" id="2.40.50.140">
    <property type="entry name" value="Nucleic acid-binding proteins"/>
    <property type="match status" value="1"/>
</dbReference>
<keyword evidence="5" id="KW-0547">Nucleotide-binding</keyword>
<dbReference type="SMART" id="SM00873">
    <property type="entry name" value="B3_4"/>
    <property type="match status" value="1"/>
</dbReference>
<evidence type="ECO:0000256" key="4">
    <source>
        <dbReference type="ARBA" id="ARBA00022723"/>
    </source>
</evidence>
<dbReference type="CDD" id="cd02796">
    <property type="entry name" value="tRNA_bind_bactPheRS"/>
    <property type="match status" value="1"/>
</dbReference>
<dbReference type="GO" id="GO:0004826">
    <property type="term" value="F:phenylalanine-tRNA ligase activity"/>
    <property type="evidence" value="ECO:0007669"/>
    <property type="project" value="InterPro"/>
</dbReference>
<evidence type="ECO:0000256" key="5">
    <source>
        <dbReference type="ARBA" id="ARBA00022741"/>
    </source>
</evidence>
<dbReference type="PANTHER" id="PTHR10947">
    <property type="entry name" value="PHENYLALANYL-TRNA SYNTHETASE BETA CHAIN AND LEUCINE-RICH REPEAT-CONTAINING PROTEIN 47"/>
    <property type="match status" value="1"/>
</dbReference>
<dbReference type="InterPro" id="IPR045060">
    <property type="entry name" value="Phe-tRNA-ligase_IIc_bsu"/>
</dbReference>
<dbReference type="InterPro" id="IPR002547">
    <property type="entry name" value="tRNA-bd_dom"/>
</dbReference>
<sequence length="411" mass="45177">MKATLKWLREYVDFYFSPEELANAFTMAETEVESISYFAKGIEKIIAGKILSLEKLQGEGNLFLCQVDIGREILKIVTAAPNIKEGMVVPVVPKGTMLPTGITVTAQTFRGIDSNGVLCSEQDLGLVDHSEGVIKLPKNQAIGKSVPELVEAEDVVFELSPTPNRPDCLSVFGLAREISAITGNPLHLPEIKLKESGLDTAKLVSIEIKEPDLCPRYTARIIQGVRVGESPSFMKRRLKAVGVRSINNVVDITNYLLMEFGHPLHAFDFDFIRGKKIVVRCAGSGEKFKTLDGVERALKKDTLLIADSEKGIAIAGIMGGENSEVSESTKNVLLESAYFDPVNIRRGSKYLGLSTEASYRFERGADPDILKYTSERAIALMQEMCGGEVTKGIVDEYPKKISRKTVLLRSD</sequence>
<dbReference type="GO" id="GO:0000287">
    <property type="term" value="F:magnesium ion binding"/>
    <property type="evidence" value="ECO:0007669"/>
    <property type="project" value="InterPro"/>
</dbReference>
<organism evidence="13 14">
    <name type="scientific">Candidatus Schekmanbacteria bacterium RBG_16_38_11</name>
    <dbReference type="NCBI Taxonomy" id="1817880"/>
    <lineage>
        <taxon>Bacteria</taxon>
        <taxon>Candidatus Schekmaniibacteriota</taxon>
    </lineage>
</organism>
<accession>A0A1F7RXA5</accession>
<dbReference type="Pfam" id="PF03483">
    <property type="entry name" value="B3_4"/>
    <property type="match status" value="1"/>
</dbReference>
<evidence type="ECO:0000256" key="6">
    <source>
        <dbReference type="ARBA" id="ARBA00022840"/>
    </source>
</evidence>
<dbReference type="SUPFAM" id="SSF56037">
    <property type="entry name" value="PheT/TilS domain"/>
    <property type="match status" value="1"/>
</dbReference>
<dbReference type="Gene3D" id="3.30.56.10">
    <property type="match status" value="1"/>
</dbReference>
<name>A0A1F7RXA5_9BACT</name>
<evidence type="ECO:0000256" key="2">
    <source>
        <dbReference type="ARBA" id="ARBA00022555"/>
    </source>
</evidence>
<evidence type="ECO:0000256" key="1">
    <source>
        <dbReference type="ARBA" id="ARBA00022490"/>
    </source>
</evidence>
<keyword evidence="2 11" id="KW-0820">tRNA-binding</keyword>
<keyword evidence="4" id="KW-0479">Metal-binding</keyword>
<dbReference type="Proteomes" id="UP000178435">
    <property type="component" value="Unassembled WGS sequence"/>
</dbReference>
<keyword evidence="3 13" id="KW-0436">Ligase</keyword>
<evidence type="ECO:0000256" key="7">
    <source>
        <dbReference type="ARBA" id="ARBA00022842"/>
    </source>
</evidence>
<keyword evidence="8 11" id="KW-0694">RNA-binding</keyword>
<evidence type="ECO:0000259" key="12">
    <source>
        <dbReference type="PROSITE" id="PS50886"/>
    </source>
</evidence>
<feature type="non-terminal residue" evidence="13">
    <location>
        <position position="411"/>
    </location>
</feature>